<proteinExistence type="inferred from homology"/>
<keyword evidence="2" id="KW-0507">mRNA processing</keyword>
<dbReference type="GO" id="GO:0003723">
    <property type="term" value="F:RNA binding"/>
    <property type="evidence" value="ECO:0007669"/>
    <property type="project" value="UniProtKB-UniRule"/>
</dbReference>
<evidence type="ECO:0000256" key="3">
    <source>
        <dbReference type="ARBA" id="ARBA00022737"/>
    </source>
</evidence>
<feature type="compositionally biased region" description="Acidic residues" evidence="7">
    <location>
        <begin position="466"/>
        <end position="475"/>
    </location>
</feature>
<evidence type="ECO:0000313" key="9">
    <source>
        <dbReference type="EMBL" id="PWN26821.1"/>
    </source>
</evidence>
<dbReference type="InterPro" id="IPR035979">
    <property type="entry name" value="RBD_domain_sf"/>
</dbReference>
<protein>
    <recommendedName>
        <fullName evidence="8">RRM domain-containing protein</fullName>
    </recommendedName>
</protein>
<evidence type="ECO:0000256" key="7">
    <source>
        <dbReference type="SAM" id="MobiDB-lite"/>
    </source>
</evidence>
<dbReference type="RefSeq" id="XP_025361433.1">
    <property type="nucleotide sequence ID" value="XM_025506440.1"/>
</dbReference>
<dbReference type="EMBL" id="KZ819670">
    <property type="protein sequence ID" value="PWN26821.1"/>
    <property type="molecule type" value="Genomic_DNA"/>
</dbReference>
<evidence type="ECO:0000256" key="6">
    <source>
        <dbReference type="PROSITE-ProRule" id="PRU00176"/>
    </source>
</evidence>
<evidence type="ECO:0000256" key="4">
    <source>
        <dbReference type="ARBA" id="ARBA00022884"/>
    </source>
</evidence>
<dbReference type="InterPro" id="IPR000504">
    <property type="entry name" value="RRM_dom"/>
</dbReference>
<accession>A0A316UR79</accession>
<comment type="similarity">
    <text evidence="1">Belongs to the HTATSF1 family.</text>
</comment>
<dbReference type="SUPFAM" id="SSF54928">
    <property type="entry name" value="RNA-binding domain, RBD"/>
    <property type="match status" value="2"/>
</dbReference>
<feature type="region of interest" description="Disordered" evidence="7">
    <location>
        <begin position="457"/>
        <end position="501"/>
    </location>
</feature>
<dbReference type="STRING" id="1569628.A0A316UR79"/>
<organism evidence="9 10">
    <name type="scientific">Jaminaea rosea</name>
    <dbReference type="NCBI Taxonomy" id="1569628"/>
    <lineage>
        <taxon>Eukaryota</taxon>
        <taxon>Fungi</taxon>
        <taxon>Dikarya</taxon>
        <taxon>Basidiomycota</taxon>
        <taxon>Ustilaginomycotina</taxon>
        <taxon>Exobasidiomycetes</taxon>
        <taxon>Microstromatales</taxon>
        <taxon>Microstromatales incertae sedis</taxon>
        <taxon>Jaminaea</taxon>
    </lineage>
</organism>
<dbReference type="SMART" id="SM00360">
    <property type="entry name" value="RRM"/>
    <property type="match status" value="2"/>
</dbReference>
<evidence type="ECO:0000256" key="1">
    <source>
        <dbReference type="ARBA" id="ARBA00007747"/>
    </source>
</evidence>
<feature type="region of interest" description="Disordered" evidence="7">
    <location>
        <begin position="70"/>
        <end position="156"/>
    </location>
</feature>
<dbReference type="GO" id="GO:0005684">
    <property type="term" value="C:U2-type spliceosomal complex"/>
    <property type="evidence" value="ECO:0007669"/>
    <property type="project" value="TreeGrafter"/>
</dbReference>
<dbReference type="FunFam" id="3.30.70.330:FF:000105">
    <property type="entry name" value="HIV Tat-specific factor 1 homolog"/>
    <property type="match status" value="1"/>
</dbReference>
<dbReference type="AlphaFoldDB" id="A0A316UR79"/>
<evidence type="ECO:0000256" key="5">
    <source>
        <dbReference type="ARBA" id="ARBA00023187"/>
    </source>
</evidence>
<evidence type="ECO:0000259" key="8">
    <source>
        <dbReference type="PROSITE" id="PS50102"/>
    </source>
</evidence>
<dbReference type="OrthoDB" id="10258585at2759"/>
<evidence type="ECO:0000313" key="10">
    <source>
        <dbReference type="Proteomes" id="UP000245884"/>
    </source>
</evidence>
<sequence>MADRQASGSSSGPPPSAASGSAPSSAASNVHFDQTTGKWQYEDLSTGIEYEYDDQTSTWRRIIDEDELKQQQDAYAVSGVDEEQPAAPVERRMNKKKRKAEQEGTTDPNSLSGEPTSSTLPVNEAGVVREQKIARGNGKAGSPSGSGAASGGASSRPRINSSLFISSLPLDATAEEIASVFSRYGIISEDDAGNPRIKLYTDPASGDMFKGEALVTFFKPESCELAIQLLDGTCLRAAEGQSKPLMKVEMADWSKASGGQQSNAVGAKKGAEGSTGSAKEKTNDAASSSSASATASSSADPGKASASSSNVKRPPPRTEADKKRAAKRYARMADKLSGWDSASDDEESASLRSSGIRAGYAHPTSRLVILKRIFTLSELEEDPSLLLDLKGDVREECEAIGAVTSVTLYDEEPEGVVTVKFKRVEDARECVKRMDGRFFAQRRLEAFLAEGNKVRFRRSGRGGASDAEDDDEVEDGEGKGKDDEGKRRDGFGDWLEAGGDD</sequence>
<reference evidence="9 10" key="1">
    <citation type="journal article" date="2018" name="Mol. Biol. Evol.">
        <title>Broad Genomic Sampling Reveals a Smut Pathogenic Ancestry of the Fungal Clade Ustilaginomycotina.</title>
        <authorList>
            <person name="Kijpornyongpan T."/>
            <person name="Mondo S.J."/>
            <person name="Barry K."/>
            <person name="Sandor L."/>
            <person name="Lee J."/>
            <person name="Lipzen A."/>
            <person name="Pangilinan J."/>
            <person name="LaButti K."/>
            <person name="Hainaut M."/>
            <person name="Henrissat B."/>
            <person name="Grigoriev I.V."/>
            <person name="Spatafora J.W."/>
            <person name="Aime M.C."/>
        </authorList>
    </citation>
    <scope>NUCLEOTIDE SEQUENCE [LARGE SCALE GENOMIC DNA]</scope>
    <source>
        <strain evidence="9 10">MCA 5214</strain>
    </source>
</reference>
<feature type="compositionally biased region" description="Low complexity" evidence="7">
    <location>
        <begin position="1"/>
        <end position="28"/>
    </location>
</feature>
<dbReference type="InterPro" id="IPR034393">
    <property type="entry name" value="TatSF1-like"/>
</dbReference>
<gene>
    <name evidence="9" type="ORF">BDZ90DRAFT_232919</name>
</gene>
<feature type="compositionally biased region" description="Low complexity" evidence="7">
    <location>
        <begin position="285"/>
        <end position="299"/>
    </location>
</feature>
<keyword evidence="10" id="KW-1185">Reference proteome</keyword>
<dbReference type="Gene3D" id="3.30.70.330">
    <property type="match status" value="2"/>
</dbReference>
<dbReference type="GeneID" id="37028263"/>
<dbReference type="PROSITE" id="PS50102">
    <property type="entry name" value="RRM"/>
    <property type="match status" value="1"/>
</dbReference>
<evidence type="ECO:0000256" key="2">
    <source>
        <dbReference type="ARBA" id="ARBA00022664"/>
    </source>
</evidence>
<dbReference type="Pfam" id="PF00076">
    <property type="entry name" value="RRM_1"/>
    <property type="match status" value="2"/>
</dbReference>
<keyword evidence="4 6" id="KW-0694">RNA-binding</keyword>
<keyword evidence="5" id="KW-0508">mRNA splicing</keyword>
<dbReference type="GO" id="GO:0000398">
    <property type="term" value="P:mRNA splicing, via spliceosome"/>
    <property type="evidence" value="ECO:0007669"/>
    <property type="project" value="UniProtKB-ARBA"/>
</dbReference>
<keyword evidence="3" id="KW-0677">Repeat</keyword>
<dbReference type="PANTHER" id="PTHR15608">
    <property type="entry name" value="SPLICING FACTOR U2AF-ASSOCIATED PROTEIN 2"/>
    <property type="match status" value="1"/>
</dbReference>
<feature type="region of interest" description="Disordered" evidence="7">
    <location>
        <begin position="254"/>
        <end position="327"/>
    </location>
</feature>
<feature type="compositionally biased region" description="Polar residues" evidence="7">
    <location>
        <begin position="103"/>
        <end position="121"/>
    </location>
</feature>
<feature type="domain" description="RRM" evidence="8">
    <location>
        <begin position="161"/>
        <end position="253"/>
    </location>
</feature>
<dbReference type="InterPro" id="IPR012677">
    <property type="entry name" value="Nucleotide-bd_a/b_plait_sf"/>
</dbReference>
<feature type="compositionally biased region" description="Low complexity" evidence="7">
    <location>
        <begin position="140"/>
        <end position="155"/>
    </location>
</feature>
<dbReference type="PANTHER" id="PTHR15608:SF0">
    <property type="entry name" value="HIV TAT-SPECIFIC FACTOR 1"/>
    <property type="match status" value="1"/>
</dbReference>
<name>A0A316UR79_9BASI</name>
<feature type="compositionally biased region" description="Basic and acidic residues" evidence="7">
    <location>
        <begin position="476"/>
        <end position="491"/>
    </location>
</feature>
<feature type="region of interest" description="Disordered" evidence="7">
    <location>
        <begin position="1"/>
        <end position="37"/>
    </location>
</feature>
<dbReference type="Proteomes" id="UP000245884">
    <property type="component" value="Unassembled WGS sequence"/>
</dbReference>
<dbReference type="GO" id="GO:0005686">
    <property type="term" value="C:U2 snRNP"/>
    <property type="evidence" value="ECO:0007669"/>
    <property type="project" value="TreeGrafter"/>
</dbReference>